<dbReference type="Gene3D" id="2.60.40.1190">
    <property type="match status" value="1"/>
</dbReference>
<dbReference type="GO" id="GO:0020037">
    <property type="term" value="F:heme binding"/>
    <property type="evidence" value="ECO:0007669"/>
    <property type="project" value="InterPro"/>
</dbReference>
<dbReference type="Pfam" id="PF09459">
    <property type="entry name" value="EB_dh"/>
    <property type="match status" value="1"/>
</dbReference>
<reference evidence="14 15" key="1">
    <citation type="submission" date="2016-10" db="EMBL/GenBank/DDBJ databases">
        <authorList>
            <person name="de Groot N.N."/>
        </authorList>
    </citation>
    <scope>NUCLEOTIDE SEQUENCE [LARGE SCALE GENOMIC DNA]</scope>
    <source>
        <strain evidence="14 15">GAS522</strain>
    </source>
</reference>
<evidence type="ECO:0000256" key="5">
    <source>
        <dbReference type="ARBA" id="ARBA00022692"/>
    </source>
</evidence>
<evidence type="ECO:0000256" key="8">
    <source>
        <dbReference type="ARBA" id="ARBA00022989"/>
    </source>
</evidence>
<dbReference type="EMBL" id="FNTI01000001">
    <property type="protein sequence ID" value="SED53816.1"/>
    <property type="molecule type" value="Genomic_DNA"/>
</dbReference>
<evidence type="ECO:0000256" key="7">
    <source>
        <dbReference type="ARBA" id="ARBA00022982"/>
    </source>
</evidence>
<dbReference type="OrthoDB" id="5337932at2"/>
<evidence type="ECO:0000256" key="10">
    <source>
        <dbReference type="ARBA" id="ARBA00023136"/>
    </source>
</evidence>
<feature type="transmembrane region" description="Helical" evidence="12">
    <location>
        <begin position="107"/>
        <end position="131"/>
    </location>
</feature>
<feature type="transmembrane region" description="Helical" evidence="12">
    <location>
        <begin position="12"/>
        <end position="33"/>
    </location>
</feature>
<keyword evidence="2" id="KW-0813">Transport</keyword>
<evidence type="ECO:0000256" key="1">
    <source>
        <dbReference type="ARBA" id="ARBA00004651"/>
    </source>
</evidence>
<keyword evidence="9" id="KW-0408">Iron</keyword>
<evidence type="ECO:0000256" key="3">
    <source>
        <dbReference type="ARBA" id="ARBA00022475"/>
    </source>
</evidence>
<dbReference type="SMART" id="SM00887">
    <property type="entry name" value="EB_dh"/>
    <property type="match status" value="1"/>
</dbReference>
<dbReference type="AlphaFoldDB" id="A0A1M7BDZ3"/>
<sequence>MRPRRTDYGTIILHWLFVAAFAVALFSGLRIATEAPDRTWINLFDVLLPRNSVWTAHMQAAVVLVALTLAYIVYVIKAGLGRRIQLDRVRLRGLFGRGQSRLSAVNACLYWIFFVTMLALLVSGGLLYFGLYSGYDVAMLHWVGTWVILAFAVLHVVTHYKSGGASQLLRIFRPAPLPAPPPRLDAVELLNLLMEQQAAHPIQPRGDFGADRATEADPAPRENARKARSKSPTLQANAFVVAAAVAITGASMIMAADRMSVDHLQIHRITPAEAPTLDGDTSDRAWRSVKPFALITGEGGNFDGKGESRIEIRAVQDGTWAYFLFTWEDPTRSLKHLPLVKEADGWHLLRTGYDIGDEHDYNEDKFSVLLTTSDGTLAGDRTFHAGPHPIPNAPATMTGRGLHFTESGYVDVWQWKATSGGPTGWMDDAHIGPPVDPTPMQAANIIPYRGGFAPDPGTVNYRDNFTVVADTADGTTRSRLIAPLRLPRDVAAMAAAMGNIDLDPNHGESEGARWFMTEAETVPYSADADAQLPIGTVIPGVIVDGEFSGDRADIRCAARWASGHWALEVARRLDTGSEYDVPIRSGVFMRVAAFDHSQIRHTRHVRPIRIEVE</sequence>
<comment type="subcellular location">
    <subcellularLocation>
        <location evidence="1">Cell membrane</location>
        <topology evidence="1">Multi-pass membrane protein</topology>
    </subcellularLocation>
</comment>
<gene>
    <name evidence="14" type="ORF">SAMN05444171_4391</name>
</gene>
<dbReference type="GO" id="GO:0046872">
    <property type="term" value="F:metal ion binding"/>
    <property type="evidence" value="ECO:0007669"/>
    <property type="project" value="UniProtKB-KW"/>
</dbReference>
<dbReference type="Pfam" id="PF01292">
    <property type="entry name" value="Ni_hydr_CYTB"/>
    <property type="match status" value="1"/>
</dbReference>
<feature type="transmembrane region" description="Helical" evidence="12">
    <location>
        <begin position="137"/>
        <end position="157"/>
    </location>
</feature>
<keyword evidence="8 12" id="KW-1133">Transmembrane helix</keyword>
<keyword evidence="10 12" id="KW-0472">Membrane</keyword>
<keyword evidence="6" id="KW-0479">Metal-binding</keyword>
<name>A0A1M7BDZ3_9BRAD</name>
<evidence type="ECO:0000256" key="11">
    <source>
        <dbReference type="SAM" id="MobiDB-lite"/>
    </source>
</evidence>
<dbReference type="SUPFAM" id="SSF81342">
    <property type="entry name" value="Transmembrane di-heme cytochromes"/>
    <property type="match status" value="1"/>
</dbReference>
<feature type="region of interest" description="Disordered" evidence="11">
    <location>
        <begin position="203"/>
        <end position="230"/>
    </location>
</feature>
<dbReference type="RefSeq" id="WP_074823312.1">
    <property type="nucleotide sequence ID" value="NZ_FNTI01000001.1"/>
</dbReference>
<feature type="domain" description="Cytochrome c-552/DMSO reductase-like haem-binding" evidence="13">
    <location>
        <begin position="283"/>
        <end position="606"/>
    </location>
</feature>
<dbReference type="Proteomes" id="UP000183208">
    <property type="component" value="Unassembled WGS sequence"/>
</dbReference>
<feature type="transmembrane region" description="Helical" evidence="12">
    <location>
        <begin position="234"/>
        <end position="256"/>
    </location>
</feature>
<accession>A0A1M7BDZ3</accession>
<organism evidence="14 15">
    <name type="scientific">Bradyrhizobium lablabi</name>
    <dbReference type="NCBI Taxonomy" id="722472"/>
    <lineage>
        <taxon>Bacteria</taxon>
        <taxon>Pseudomonadati</taxon>
        <taxon>Pseudomonadota</taxon>
        <taxon>Alphaproteobacteria</taxon>
        <taxon>Hyphomicrobiales</taxon>
        <taxon>Nitrobacteraceae</taxon>
        <taxon>Bradyrhizobium</taxon>
    </lineage>
</organism>
<evidence type="ECO:0000313" key="14">
    <source>
        <dbReference type="EMBL" id="SED53816.1"/>
    </source>
</evidence>
<evidence type="ECO:0000259" key="13">
    <source>
        <dbReference type="SMART" id="SM00887"/>
    </source>
</evidence>
<dbReference type="GO" id="GO:0022904">
    <property type="term" value="P:respiratory electron transport chain"/>
    <property type="evidence" value="ECO:0007669"/>
    <property type="project" value="InterPro"/>
</dbReference>
<evidence type="ECO:0000256" key="4">
    <source>
        <dbReference type="ARBA" id="ARBA00022617"/>
    </source>
</evidence>
<keyword evidence="3" id="KW-1003">Cell membrane</keyword>
<dbReference type="GO" id="GO:0009055">
    <property type="term" value="F:electron transfer activity"/>
    <property type="evidence" value="ECO:0007669"/>
    <property type="project" value="InterPro"/>
</dbReference>
<dbReference type="GO" id="GO:0005886">
    <property type="term" value="C:plasma membrane"/>
    <property type="evidence" value="ECO:0007669"/>
    <property type="project" value="UniProtKB-SubCell"/>
</dbReference>
<protein>
    <submittedName>
        <fullName evidence="14">Cytochrome b subunit of formate dehydrogenase</fullName>
    </submittedName>
</protein>
<evidence type="ECO:0000256" key="9">
    <source>
        <dbReference type="ARBA" id="ARBA00023004"/>
    </source>
</evidence>
<feature type="transmembrane region" description="Helical" evidence="12">
    <location>
        <begin position="53"/>
        <end position="76"/>
    </location>
</feature>
<dbReference type="InterPro" id="IPR016174">
    <property type="entry name" value="Di-haem_cyt_TM"/>
</dbReference>
<keyword evidence="4" id="KW-0349">Heme</keyword>
<keyword evidence="5 12" id="KW-0812">Transmembrane</keyword>
<dbReference type="InterPro" id="IPR019020">
    <property type="entry name" value="Cyt-c552/DMSO_Rdtase_haem-bd"/>
</dbReference>
<evidence type="ECO:0000256" key="12">
    <source>
        <dbReference type="SAM" id="Phobius"/>
    </source>
</evidence>
<evidence type="ECO:0000256" key="6">
    <source>
        <dbReference type="ARBA" id="ARBA00022723"/>
    </source>
</evidence>
<evidence type="ECO:0000313" key="15">
    <source>
        <dbReference type="Proteomes" id="UP000183208"/>
    </source>
</evidence>
<feature type="compositionally biased region" description="Basic and acidic residues" evidence="11">
    <location>
        <begin position="208"/>
        <end position="225"/>
    </location>
</feature>
<dbReference type="InterPro" id="IPR011577">
    <property type="entry name" value="Cyt_b561_bac/Ni-Hgenase"/>
</dbReference>
<keyword evidence="7" id="KW-0249">Electron transport</keyword>
<proteinExistence type="predicted"/>
<dbReference type="Gene3D" id="1.20.950.20">
    <property type="entry name" value="Transmembrane di-heme cytochromes, Chain C"/>
    <property type="match status" value="1"/>
</dbReference>
<evidence type="ECO:0000256" key="2">
    <source>
        <dbReference type="ARBA" id="ARBA00022448"/>
    </source>
</evidence>
<dbReference type="CDD" id="cd09625">
    <property type="entry name" value="DOMON_like_cytochrome"/>
    <property type="match status" value="1"/>
</dbReference>